<keyword evidence="2" id="KW-1133">Transmembrane helix</keyword>
<feature type="region of interest" description="Disordered" evidence="1">
    <location>
        <begin position="230"/>
        <end position="256"/>
    </location>
</feature>
<feature type="compositionally biased region" description="Acidic residues" evidence="1">
    <location>
        <begin position="232"/>
        <end position="248"/>
    </location>
</feature>
<dbReference type="AlphaFoldDB" id="A0A4R6TYV5"/>
<reference evidence="3 4" key="1">
    <citation type="submission" date="2019-03" db="EMBL/GenBank/DDBJ databases">
        <title>Genomic Encyclopedia of Type Strains, Phase IV (KMG-IV): sequencing the most valuable type-strain genomes for metagenomic binning, comparative biology and taxonomic classification.</title>
        <authorList>
            <person name="Goeker M."/>
        </authorList>
    </citation>
    <scope>NUCLEOTIDE SEQUENCE [LARGE SCALE GENOMIC DNA]</scope>
    <source>
        <strain evidence="3 4">DSM 28679</strain>
    </source>
</reference>
<gene>
    <name evidence="3" type="ORF">DFQ45_10717</name>
</gene>
<feature type="transmembrane region" description="Helical" evidence="2">
    <location>
        <begin position="18"/>
        <end position="38"/>
    </location>
</feature>
<organism evidence="3 4">
    <name type="scientific">Thiopseudomonas denitrificans</name>
    <dbReference type="NCBI Taxonomy" id="1501432"/>
    <lineage>
        <taxon>Bacteria</taxon>
        <taxon>Pseudomonadati</taxon>
        <taxon>Pseudomonadota</taxon>
        <taxon>Gammaproteobacteria</taxon>
        <taxon>Pseudomonadales</taxon>
        <taxon>Pseudomonadaceae</taxon>
        <taxon>Thiopseudomonas</taxon>
    </lineage>
</organism>
<dbReference type="SUPFAM" id="SSF55073">
    <property type="entry name" value="Nucleotide cyclase"/>
    <property type="match status" value="1"/>
</dbReference>
<comment type="caution">
    <text evidence="3">The sequence shown here is derived from an EMBL/GenBank/DDBJ whole genome shotgun (WGS) entry which is preliminary data.</text>
</comment>
<dbReference type="OrthoDB" id="6189996at2"/>
<protein>
    <submittedName>
        <fullName evidence="3">Putative membrane protein affecting hemolysin expression</fullName>
    </submittedName>
</protein>
<dbReference type="Gene3D" id="6.10.340.10">
    <property type="match status" value="1"/>
</dbReference>
<dbReference type="InterPro" id="IPR029787">
    <property type="entry name" value="Nucleotide_cyclase"/>
</dbReference>
<evidence type="ECO:0000313" key="4">
    <source>
        <dbReference type="Proteomes" id="UP000294575"/>
    </source>
</evidence>
<dbReference type="Gene3D" id="3.30.70.1230">
    <property type="entry name" value="Nucleotide cyclase"/>
    <property type="match status" value="1"/>
</dbReference>
<accession>A0A4R6TYV5</accession>
<evidence type="ECO:0000256" key="1">
    <source>
        <dbReference type="SAM" id="MobiDB-lite"/>
    </source>
</evidence>
<evidence type="ECO:0000313" key="3">
    <source>
        <dbReference type="EMBL" id="TDQ37513.1"/>
    </source>
</evidence>
<dbReference type="RefSeq" id="WP_101495645.1">
    <property type="nucleotide sequence ID" value="NZ_LNJZ01000002.1"/>
</dbReference>
<dbReference type="Proteomes" id="UP000294575">
    <property type="component" value="Unassembled WGS sequence"/>
</dbReference>
<keyword evidence="2" id="KW-0812">Transmembrane</keyword>
<sequence length="454" mass="48791">MAQHAPQSASGISLTQRILGLGLLVIALVIAAMVAMTARQFNASIQQQADALGEALVTHTAQAVAAPLALSDSLALAAVLRELVDNPYVAHAALYSVDNRTLAEAGQRPRAGKINSLYTRSIAFEQVIAGQLHVNIDVKRLQQPLSASLQGLMLLGVVLLLGAVMLLSRLARSISQPLEDLRRWLAQPIGQVPHQQRNDEIGLLARTLGQHFSLPIHVQPVTTPFSANAGDAEAEAEPEDDTLPDDVPEASPEPEASLPEHCAVLAVELRLERGIYELDEQRYEQLLDHYGQALEEVAAAYQGQLLELADGQVLMLFHDDDEAHVCHALCAAELLRAFAHTLQMEIADSGTTLGMQLGIACGSTVSDLSEEGLLQHPAIAEALELGRHSRNLVLVGQSAAGHPQTSCASIRSIARPAGASCVERLLSPWPEQLDDQLQDLMLLMRDSQAPDISR</sequence>
<evidence type="ECO:0000256" key="2">
    <source>
        <dbReference type="SAM" id="Phobius"/>
    </source>
</evidence>
<proteinExistence type="predicted"/>
<feature type="transmembrane region" description="Helical" evidence="2">
    <location>
        <begin position="149"/>
        <end position="168"/>
    </location>
</feature>
<dbReference type="EMBL" id="SNYK01000007">
    <property type="protein sequence ID" value="TDQ37513.1"/>
    <property type="molecule type" value="Genomic_DNA"/>
</dbReference>
<name>A0A4R6TYV5_9GAMM</name>
<keyword evidence="2" id="KW-0472">Membrane</keyword>
<keyword evidence="4" id="KW-1185">Reference proteome</keyword>